<reference evidence="1" key="1">
    <citation type="submission" date="2019-03" db="EMBL/GenBank/DDBJ databases">
        <title>Candidatus Syntrophosphaera thermopropionivorans: a novel player in syntrophic propionate oxidation during anaerobic digestion.</title>
        <authorList>
            <person name="Dyksma S."/>
        </authorList>
    </citation>
    <scope>NUCLEOTIDE SEQUENCE</scope>
    <source>
        <strain evidence="1">W5</strain>
    </source>
</reference>
<keyword evidence="2" id="KW-1185">Reference proteome</keyword>
<organism evidence="1 2">
    <name type="scientific">Candidatus Syntrophosphaera thermopropionivorans</name>
    <dbReference type="NCBI Taxonomy" id="2593015"/>
    <lineage>
        <taxon>Bacteria</taxon>
        <taxon>Pseudomonadati</taxon>
        <taxon>Candidatus Cloacimonadota</taxon>
        <taxon>Candidatus Cloacimonadia</taxon>
        <taxon>Candidatus Cloacimonadales</taxon>
        <taxon>Candidatus Cloacimonadaceae</taxon>
        <taxon>Candidatus Syntrophosphaera</taxon>
    </lineage>
</organism>
<dbReference type="EMBL" id="SMOG01000001">
    <property type="protein sequence ID" value="TDF74642.1"/>
    <property type="molecule type" value="Genomic_DNA"/>
</dbReference>
<comment type="caution">
    <text evidence="1">The sequence shown here is derived from an EMBL/GenBank/DDBJ whole genome shotgun (WGS) entry which is preliminary data.</text>
</comment>
<dbReference type="Proteomes" id="UP000294588">
    <property type="component" value="Unassembled WGS sequence"/>
</dbReference>
<gene>
    <name evidence="1" type="primary">tsaB</name>
    <name evidence="1" type="ORF">E0946_00740</name>
</gene>
<sequence>MKLALDTSQSSGSIALWDKGKTIWSACFDIRITHSETLMPQIDTAMKFCGYKPADIKTVLVTSGPGSFTGLRIGLATAKGIAYALKIPILTYSSLQLYALQRYHCGKDILVLLDAKMQEVYAALYNENLEEIYPPQVCTLEHILSWELRDCYLMERGINSLELLSQEKNVPFISVPYLPISAAGLFLLKEIFPQPEIYNLDYIANLEPKYLREYNAQIQKHKN</sequence>
<proteinExistence type="predicted"/>
<name>A0AC61QL08_9BACT</name>
<accession>A0AC61QL08</accession>
<evidence type="ECO:0000313" key="2">
    <source>
        <dbReference type="Proteomes" id="UP000294588"/>
    </source>
</evidence>
<evidence type="ECO:0000313" key="1">
    <source>
        <dbReference type="EMBL" id="TDF74642.1"/>
    </source>
</evidence>
<protein>
    <submittedName>
        <fullName evidence="1">tRNA (Adenosine(37)-N6)-threonylcarbamoyltransferase complex dimerization subunit type 1 TsaB</fullName>
    </submittedName>
</protein>